<keyword evidence="8" id="KW-0943">RNA-mediated gene silencing</keyword>
<keyword evidence="14" id="KW-1185">Reference proteome</keyword>
<keyword evidence="6" id="KW-0221">Differentiation</keyword>
<evidence type="ECO:0000256" key="8">
    <source>
        <dbReference type="ARBA" id="ARBA00023158"/>
    </source>
</evidence>
<dbReference type="PANTHER" id="PTHR21358:SF4">
    <property type="entry name" value="PROTEIN MAELSTROM HOMOLOG"/>
    <property type="match status" value="1"/>
</dbReference>
<evidence type="ECO:0000256" key="7">
    <source>
        <dbReference type="ARBA" id="ARBA00023125"/>
    </source>
</evidence>
<dbReference type="OrthoDB" id="24555at2759"/>
<dbReference type="GO" id="GO:0043565">
    <property type="term" value="F:sequence-specific DNA binding"/>
    <property type="evidence" value="ECO:0007669"/>
    <property type="project" value="TreeGrafter"/>
</dbReference>
<evidence type="ECO:0000259" key="13">
    <source>
        <dbReference type="PROSITE" id="PS50118"/>
    </source>
</evidence>
<dbReference type="InterPro" id="IPR009071">
    <property type="entry name" value="HMG_box_dom"/>
</dbReference>
<feature type="DNA-binding region" description="HMG box" evidence="11">
    <location>
        <begin position="6"/>
        <end position="75"/>
    </location>
</feature>
<dbReference type="InterPro" id="IPR036910">
    <property type="entry name" value="HMG_box_dom_sf"/>
</dbReference>
<evidence type="ECO:0000256" key="6">
    <source>
        <dbReference type="ARBA" id="ARBA00022782"/>
    </source>
</evidence>
<dbReference type="GO" id="GO:0034587">
    <property type="term" value="P:piRNA processing"/>
    <property type="evidence" value="ECO:0007669"/>
    <property type="project" value="TreeGrafter"/>
</dbReference>
<dbReference type="InterPro" id="IPR024970">
    <property type="entry name" value="Maelstrom"/>
</dbReference>
<keyword evidence="5" id="KW-0963">Cytoplasm</keyword>
<sequence length="515" mass="58889">MPPKKKKQPRNAFFFFMMDWKKEKEEQGQRFKNLLEVTALCSEDWKHLPEHNVRIYKQMEKEAKGQDKDDKANKFNSLGVPYTQIDNAKREQELANQKMYSDIDNMLAALATKDCDGSSLKNHCFYLIHTNVYCYWGEKKKYIPAEVAISKFNLTNGVLDTYHVFPAPHDTNGDIPLGYRYEVKQNTDSVHNIPDPRDFDLVERDWDKIRREVFNFLEVRGTTGFPLIFTMSGDDANTNCYEMASRSFLEDVSIYSDESFRLYDLSLFFFKFYEVCQDMAVKMFDDQEEAFIVQGVAHQQLNRDIYNFAEGITCEFHANTDLYHNCSKSFVQRWVFLICEFCCKAMQIKLVPGKHCISSAKVSLSYMDNDSRKRSQLTASAVSSDLKNLTLGTSPQNPPAGAWGGRMHTEAKTQPIDKEVLFIDRSKVPDPTQIRVLQTGQSANVVSEFMPEPSNVRLPTTRGRGETLARALSLHNAAANPSLSSDDFPALGSSRPGRLEKPLSTGWGRGFLKQQ</sequence>
<dbReference type="SUPFAM" id="SSF47095">
    <property type="entry name" value="HMG-box"/>
    <property type="match status" value="1"/>
</dbReference>
<dbReference type="GO" id="GO:0007283">
    <property type="term" value="P:spermatogenesis"/>
    <property type="evidence" value="ECO:0007669"/>
    <property type="project" value="TreeGrafter"/>
</dbReference>
<dbReference type="AlphaFoldDB" id="A0A6J1S5S0"/>
<dbReference type="GO" id="GO:0043186">
    <property type="term" value="C:P granule"/>
    <property type="evidence" value="ECO:0007669"/>
    <property type="project" value="TreeGrafter"/>
</dbReference>
<keyword evidence="7 11" id="KW-0238">DNA-binding</keyword>
<dbReference type="SMART" id="SM00398">
    <property type="entry name" value="HMG"/>
    <property type="match status" value="1"/>
</dbReference>
<reference evidence="15" key="1">
    <citation type="journal article" date="2018" name="Proc. Natl. Acad. Sci. U.S.A.">
        <title>Phylogenomics and the evolution of hemipteroid insects.</title>
        <authorList>
            <person name="Johnson K.P."/>
            <person name="Dietrich C.H."/>
            <person name="Friedrich F."/>
            <person name="Beutel R.G."/>
            <person name="Wipfler B."/>
            <person name="Peters R.S."/>
            <person name="Allen J.M."/>
            <person name="Petersen M."/>
            <person name="Donath A."/>
            <person name="Walden K.K."/>
            <person name="Kozlov A.M."/>
            <person name="Podsiadlowski L."/>
            <person name="Mayer C."/>
            <person name="Meusemann K."/>
            <person name="Vasilikopoulos A."/>
            <person name="Waterhouse R.M."/>
            <person name="Cameron S.L."/>
            <person name="Weirauch C."/>
            <person name="Swanson D.R."/>
            <person name="Percy D.M."/>
            <person name="Hardy N.B."/>
            <person name="Terry I."/>
            <person name="Liu S."/>
            <person name="Zhou X."/>
            <person name="Misof B."/>
            <person name="Robertson H.M."/>
            <person name="Yoshizawa K."/>
        </authorList>
    </citation>
    <scope>NUCLEOTIDE SEQUENCE</scope>
    <source>
        <tissue evidence="15">Whole organism</tissue>
    </source>
</reference>
<reference evidence="15" key="2">
    <citation type="submission" date="2025-08" db="UniProtKB">
        <authorList>
            <consortium name="RefSeq"/>
        </authorList>
    </citation>
    <scope>IDENTIFICATION</scope>
    <source>
        <tissue evidence="15">Whole organism</tissue>
    </source>
</reference>
<dbReference type="PANTHER" id="PTHR21358">
    <property type="entry name" value="PROTEIN MAELSTROM HOMOLOG"/>
    <property type="match status" value="1"/>
</dbReference>
<evidence type="ECO:0000256" key="3">
    <source>
        <dbReference type="ARBA" id="ARBA00007057"/>
    </source>
</evidence>
<feature type="domain" description="HMG box" evidence="13">
    <location>
        <begin position="6"/>
        <end position="75"/>
    </location>
</feature>
<dbReference type="RefSeq" id="XP_026274555.1">
    <property type="nucleotide sequence ID" value="XM_026418770.2"/>
</dbReference>
<dbReference type="Gene3D" id="1.10.30.10">
    <property type="entry name" value="High mobility group box domain"/>
    <property type="match status" value="1"/>
</dbReference>
<proteinExistence type="inferred from homology"/>
<comment type="similarity">
    <text evidence="3">Belongs to the maelstrom family.</text>
</comment>
<dbReference type="GO" id="GO:0060964">
    <property type="term" value="P:regulation of miRNA-mediated gene silencing"/>
    <property type="evidence" value="ECO:0007669"/>
    <property type="project" value="InterPro"/>
</dbReference>
<feature type="region of interest" description="Disordered" evidence="12">
    <location>
        <begin position="479"/>
        <end position="515"/>
    </location>
</feature>
<dbReference type="PROSITE" id="PS50118">
    <property type="entry name" value="HMG_BOX_2"/>
    <property type="match status" value="1"/>
</dbReference>
<organism evidence="14 15">
    <name type="scientific">Frankliniella occidentalis</name>
    <name type="common">Western flower thrips</name>
    <name type="synonym">Euthrips occidentalis</name>
    <dbReference type="NCBI Taxonomy" id="133901"/>
    <lineage>
        <taxon>Eukaryota</taxon>
        <taxon>Metazoa</taxon>
        <taxon>Ecdysozoa</taxon>
        <taxon>Arthropoda</taxon>
        <taxon>Hexapoda</taxon>
        <taxon>Insecta</taxon>
        <taxon>Pterygota</taxon>
        <taxon>Neoptera</taxon>
        <taxon>Paraneoptera</taxon>
        <taxon>Thysanoptera</taxon>
        <taxon>Terebrantia</taxon>
        <taxon>Thripoidea</taxon>
        <taxon>Thripidae</taxon>
        <taxon>Frankliniella</taxon>
    </lineage>
</organism>
<evidence type="ECO:0000313" key="15">
    <source>
        <dbReference type="RefSeq" id="XP_026274555.1"/>
    </source>
</evidence>
<dbReference type="GO" id="GO:0045892">
    <property type="term" value="P:negative regulation of DNA-templated transcription"/>
    <property type="evidence" value="ECO:0007669"/>
    <property type="project" value="TreeGrafter"/>
</dbReference>
<evidence type="ECO:0000256" key="9">
    <source>
        <dbReference type="ARBA" id="ARBA00023242"/>
    </source>
</evidence>
<dbReference type="GeneID" id="113203859"/>
<evidence type="ECO:0000256" key="10">
    <source>
        <dbReference type="ARBA" id="ARBA00023254"/>
    </source>
</evidence>
<name>A0A6J1S5S0_FRAOC</name>
<gene>
    <name evidence="15" type="primary">LOC113203859</name>
</gene>
<dbReference type="InterPro" id="IPR039259">
    <property type="entry name" value="Protein_maelstrom"/>
</dbReference>
<evidence type="ECO:0000256" key="12">
    <source>
        <dbReference type="SAM" id="MobiDB-lite"/>
    </source>
</evidence>
<accession>A0A6J1S5S0</accession>
<evidence type="ECO:0000256" key="4">
    <source>
        <dbReference type="ARBA" id="ARBA00022473"/>
    </source>
</evidence>
<evidence type="ECO:0000313" key="14">
    <source>
        <dbReference type="Proteomes" id="UP000504606"/>
    </source>
</evidence>
<keyword evidence="10" id="KW-0469">Meiosis</keyword>
<dbReference type="GO" id="GO:0030154">
    <property type="term" value="P:cell differentiation"/>
    <property type="evidence" value="ECO:0007669"/>
    <property type="project" value="UniProtKB-KW"/>
</dbReference>
<dbReference type="GO" id="GO:0007140">
    <property type="term" value="P:male meiotic nuclear division"/>
    <property type="evidence" value="ECO:0007669"/>
    <property type="project" value="TreeGrafter"/>
</dbReference>
<evidence type="ECO:0000256" key="11">
    <source>
        <dbReference type="PROSITE-ProRule" id="PRU00267"/>
    </source>
</evidence>
<evidence type="ECO:0000256" key="2">
    <source>
        <dbReference type="ARBA" id="ARBA00004496"/>
    </source>
</evidence>
<dbReference type="CDD" id="cd21992">
    <property type="entry name" value="HMG-box_MAEL"/>
    <property type="match status" value="1"/>
</dbReference>
<protein>
    <submittedName>
        <fullName evidence="15">Protein maelstrom homolog</fullName>
    </submittedName>
</protein>
<evidence type="ECO:0000256" key="5">
    <source>
        <dbReference type="ARBA" id="ARBA00022490"/>
    </source>
</evidence>
<keyword evidence="4" id="KW-0217">Developmental protein</keyword>
<dbReference type="GO" id="GO:0005634">
    <property type="term" value="C:nucleus"/>
    <property type="evidence" value="ECO:0007669"/>
    <property type="project" value="UniProtKB-SubCell"/>
</dbReference>
<keyword evidence="9 11" id="KW-0539">Nucleus</keyword>
<comment type="subcellular location">
    <subcellularLocation>
        <location evidence="2">Cytoplasm</location>
    </subcellularLocation>
    <subcellularLocation>
        <location evidence="1">Nucleus</location>
    </subcellularLocation>
</comment>
<dbReference type="CTD" id="84944"/>
<evidence type="ECO:0000256" key="1">
    <source>
        <dbReference type="ARBA" id="ARBA00004123"/>
    </source>
</evidence>
<dbReference type="Pfam" id="PF09011">
    <property type="entry name" value="HMG_box_2"/>
    <property type="match status" value="1"/>
</dbReference>
<dbReference type="Proteomes" id="UP000504606">
    <property type="component" value="Unplaced"/>
</dbReference>
<dbReference type="KEGG" id="foc:113203859"/>
<dbReference type="Pfam" id="PF13017">
    <property type="entry name" value="Maelstrom"/>
    <property type="match status" value="1"/>
</dbReference>